<name>A0A8S5RA54_9CAUD</name>
<dbReference type="EMBL" id="BK015849">
    <property type="protein sequence ID" value="DAE28043.1"/>
    <property type="molecule type" value="Genomic_DNA"/>
</dbReference>
<sequence length="51" mass="6029">MIYVRHYFPGVNLDTVTDEEFAMLSEEALWLHEQMQAIHLNQELMKAGLHK</sequence>
<organism evidence="1">
    <name type="scientific">Myoviridae sp. ct4yW2</name>
    <dbReference type="NCBI Taxonomy" id="2827286"/>
    <lineage>
        <taxon>Viruses</taxon>
        <taxon>Duplodnaviria</taxon>
        <taxon>Heunggongvirae</taxon>
        <taxon>Uroviricota</taxon>
        <taxon>Caudoviricetes</taxon>
    </lineage>
</organism>
<proteinExistence type="predicted"/>
<reference evidence="1" key="1">
    <citation type="journal article" date="2021" name="Proc. Natl. Acad. Sci. U.S.A.">
        <title>A Catalog of Tens of Thousands of Viruses from Human Metagenomes Reveals Hidden Associations with Chronic Diseases.</title>
        <authorList>
            <person name="Tisza M.J."/>
            <person name="Buck C.B."/>
        </authorList>
    </citation>
    <scope>NUCLEOTIDE SEQUENCE</scope>
    <source>
        <strain evidence="1">Ct4yW2</strain>
    </source>
</reference>
<evidence type="ECO:0000313" key="1">
    <source>
        <dbReference type="EMBL" id="DAE28043.1"/>
    </source>
</evidence>
<protein>
    <submittedName>
        <fullName evidence="1">Uncharacterized protein</fullName>
    </submittedName>
</protein>
<accession>A0A8S5RA54</accession>